<sequence length="83" mass="9334">MSEITRDQLLDNLVESIRAANIMKLEELAYSLSVAVAEERLRLENDGVYAPKFPTVEEGGKIVRFPQRRETKTPATKSGSIRV</sequence>
<dbReference type="EMBL" id="BMKN01000003">
    <property type="protein sequence ID" value="GGE60480.1"/>
    <property type="molecule type" value="Genomic_DNA"/>
</dbReference>
<organism evidence="1 2">
    <name type="scientific">Actibacterium pelagium</name>
    <dbReference type="NCBI Taxonomy" id="2029103"/>
    <lineage>
        <taxon>Bacteria</taxon>
        <taxon>Pseudomonadati</taxon>
        <taxon>Pseudomonadota</taxon>
        <taxon>Alphaproteobacteria</taxon>
        <taxon>Rhodobacterales</taxon>
        <taxon>Roseobacteraceae</taxon>
        <taxon>Actibacterium</taxon>
    </lineage>
</organism>
<keyword evidence="2" id="KW-1185">Reference proteome</keyword>
<proteinExistence type="predicted"/>
<dbReference type="Proteomes" id="UP000606730">
    <property type="component" value="Unassembled WGS sequence"/>
</dbReference>
<reference evidence="1" key="1">
    <citation type="journal article" date="2014" name="Int. J. Syst. Evol. Microbiol.">
        <title>Complete genome sequence of Corynebacterium casei LMG S-19264T (=DSM 44701T), isolated from a smear-ripened cheese.</title>
        <authorList>
            <consortium name="US DOE Joint Genome Institute (JGI-PGF)"/>
            <person name="Walter F."/>
            <person name="Albersmeier A."/>
            <person name="Kalinowski J."/>
            <person name="Ruckert C."/>
        </authorList>
    </citation>
    <scope>NUCLEOTIDE SEQUENCE</scope>
    <source>
        <strain evidence="1">CGMCC 1.16012</strain>
    </source>
</reference>
<reference evidence="1" key="2">
    <citation type="submission" date="2020-09" db="EMBL/GenBank/DDBJ databases">
        <authorList>
            <person name="Sun Q."/>
            <person name="Zhou Y."/>
        </authorList>
    </citation>
    <scope>NUCLEOTIDE SEQUENCE</scope>
    <source>
        <strain evidence="1">CGMCC 1.16012</strain>
    </source>
</reference>
<name>A0A917AMA6_9RHOB</name>
<dbReference type="AlphaFoldDB" id="A0A917AMA6"/>
<accession>A0A917AMA6</accession>
<protein>
    <submittedName>
        <fullName evidence="1">Uncharacterized protein</fullName>
    </submittedName>
</protein>
<comment type="caution">
    <text evidence="1">The sequence shown here is derived from an EMBL/GenBank/DDBJ whole genome shotgun (WGS) entry which is preliminary data.</text>
</comment>
<evidence type="ECO:0000313" key="1">
    <source>
        <dbReference type="EMBL" id="GGE60480.1"/>
    </source>
</evidence>
<evidence type="ECO:0000313" key="2">
    <source>
        <dbReference type="Proteomes" id="UP000606730"/>
    </source>
</evidence>
<gene>
    <name evidence="1" type="ORF">GCM10011517_30010</name>
</gene>
<dbReference type="RefSeq" id="WP_143226546.1">
    <property type="nucleotide sequence ID" value="NZ_BMKN01000003.1"/>
</dbReference>